<dbReference type="AlphaFoldDB" id="A0AAJ0H4G3"/>
<keyword evidence="2" id="KW-0472">Membrane</keyword>
<dbReference type="RefSeq" id="XP_062727433.1">
    <property type="nucleotide sequence ID" value="XM_062866115.1"/>
</dbReference>
<keyword evidence="2" id="KW-0812">Transmembrane</keyword>
<dbReference type="Proteomes" id="UP001273166">
    <property type="component" value="Unassembled WGS sequence"/>
</dbReference>
<proteinExistence type="predicted"/>
<evidence type="ECO:0000259" key="3">
    <source>
        <dbReference type="Pfam" id="PF20253"/>
    </source>
</evidence>
<protein>
    <recommendedName>
        <fullName evidence="3">DUF6604 domain-containing protein</fullName>
    </recommendedName>
</protein>
<name>A0AAJ0H4G3_9PEZI</name>
<keyword evidence="2" id="KW-1133">Transmembrane helix</keyword>
<dbReference type="InterPro" id="IPR046539">
    <property type="entry name" value="DUF6604"/>
</dbReference>
<feature type="domain" description="DUF6604" evidence="3">
    <location>
        <begin position="7"/>
        <end position="215"/>
    </location>
</feature>
<feature type="transmembrane region" description="Helical" evidence="2">
    <location>
        <begin position="438"/>
        <end position="456"/>
    </location>
</feature>
<sequence length="708" mass="80477">MLPPSIGRLKGKARKGARQNPEAQSAAAPKYTVAIKDFIPLAEWIASRQPAVAVPAAFASVNDRVIKVRSRFADDITSHGPEVDDESNERHSYFLGVLEKVREVLKPRMPAGVADPPFRQQPDEPERLANMFAALEGYEPAEFADSSSISLERPATEKAEDDVVYEAEQQTSLLDARIRWIWTNYQTGVIDVAVAAIATNAAVDLARDLIEEVLPVFRSHGVWTIAQRFYFACCMARGFDIEHVQDANGHPNPNTYDVQGDVSMVAYNVLLSVVRILGPNLPLYKDGIHWTEKFQEDRIPLYEMFSELITVARVQDYPIQDEFLRGIKGMDQTREVPFHLVFAAQVHLDIHHILRADVARAFHQMMEQITLMRDSLREQADFHKCLKFENWTPADDRVLQQGQAEDLRKLKHRHRILRSSSVLAGLMLFHFRTWLFDIGIAIANAFGSVSYAWHLYNAARREKLLPKQWDDMEIVYALLGLSSFHVGDASKDTHEYLKRFCLQMGVSVTAFVGQKQPGRKSKVASRAGPRGIKEGARVNRTFKSRYVENSARFNWTPEDLDQVISTGKWQPEESTEEGTFSMVQSDEGGKKGPRGKLPHAGRKLRAESVIESLVLTLQAETLEFSFPYLAFHRKCWQLLRDVRKRCDPLLRQKYTPAYMERETELPWVVGYIFWAAAGSVEGSTQVIDLRLLEAAAKRYEILKKPTYS</sequence>
<evidence type="ECO:0000313" key="4">
    <source>
        <dbReference type="EMBL" id="KAK3311653.1"/>
    </source>
</evidence>
<organism evidence="4 5">
    <name type="scientific">Chaetomium strumarium</name>
    <dbReference type="NCBI Taxonomy" id="1170767"/>
    <lineage>
        <taxon>Eukaryota</taxon>
        <taxon>Fungi</taxon>
        <taxon>Dikarya</taxon>
        <taxon>Ascomycota</taxon>
        <taxon>Pezizomycotina</taxon>
        <taxon>Sordariomycetes</taxon>
        <taxon>Sordariomycetidae</taxon>
        <taxon>Sordariales</taxon>
        <taxon>Chaetomiaceae</taxon>
        <taxon>Chaetomium</taxon>
    </lineage>
</organism>
<comment type="caution">
    <text evidence="4">The sequence shown here is derived from an EMBL/GenBank/DDBJ whole genome shotgun (WGS) entry which is preliminary data.</text>
</comment>
<dbReference type="Pfam" id="PF20253">
    <property type="entry name" value="DUF6604"/>
    <property type="match status" value="1"/>
</dbReference>
<accession>A0AAJ0H4G3</accession>
<dbReference type="GeneID" id="87884944"/>
<feature type="compositionally biased region" description="Basic residues" evidence="1">
    <location>
        <begin position="591"/>
        <end position="600"/>
    </location>
</feature>
<keyword evidence="5" id="KW-1185">Reference proteome</keyword>
<feature type="region of interest" description="Disordered" evidence="1">
    <location>
        <begin position="1"/>
        <end position="26"/>
    </location>
</feature>
<dbReference type="EMBL" id="JAUDZG010000001">
    <property type="protein sequence ID" value="KAK3311653.1"/>
    <property type="molecule type" value="Genomic_DNA"/>
</dbReference>
<evidence type="ECO:0000256" key="2">
    <source>
        <dbReference type="SAM" id="Phobius"/>
    </source>
</evidence>
<reference evidence="4" key="2">
    <citation type="submission" date="2023-06" db="EMBL/GenBank/DDBJ databases">
        <authorList>
            <consortium name="Lawrence Berkeley National Laboratory"/>
            <person name="Mondo S.J."/>
            <person name="Hensen N."/>
            <person name="Bonometti L."/>
            <person name="Westerberg I."/>
            <person name="Brannstrom I.O."/>
            <person name="Guillou S."/>
            <person name="Cros-Aarteil S."/>
            <person name="Calhoun S."/>
            <person name="Haridas S."/>
            <person name="Kuo A."/>
            <person name="Pangilinan J."/>
            <person name="Riley R."/>
            <person name="Labutti K."/>
            <person name="Andreopoulos B."/>
            <person name="Lipzen A."/>
            <person name="Chen C."/>
            <person name="Yanf M."/>
            <person name="Daum C."/>
            <person name="Ng V."/>
            <person name="Clum A."/>
            <person name="Steindorff A."/>
            <person name="Ohm R."/>
            <person name="Martin F."/>
            <person name="Silar P."/>
            <person name="Natvig D."/>
            <person name="Lalanne C."/>
            <person name="Gautier V."/>
            <person name="Ament-Velasquez S.L."/>
            <person name="Kruys A."/>
            <person name="Hutchinson M.I."/>
            <person name="Powell A.J."/>
            <person name="Barry K."/>
            <person name="Miller A.N."/>
            <person name="Grigoriev I.V."/>
            <person name="Debuchy R."/>
            <person name="Gladieux P."/>
            <person name="Thoren M.H."/>
            <person name="Johannesson H."/>
        </authorList>
    </citation>
    <scope>NUCLEOTIDE SEQUENCE</scope>
    <source>
        <strain evidence="4">CBS 333.67</strain>
    </source>
</reference>
<dbReference type="PANTHER" id="PTHR38795">
    <property type="entry name" value="DUF6604 DOMAIN-CONTAINING PROTEIN"/>
    <property type="match status" value="1"/>
</dbReference>
<feature type="region of interest" description="Disordered" evidence="1">
    <location>
        <begin position="571"/>
        <end position="600"/>
    </location>
</feature>
<reference evidence="4" key="1">
    <citation type="journal article" date="2023" name="Mol. Phylogenet. Evol.">
        <title>Genome-scale phylogeny and comparative genomics of the fungal order Sordariales.</title>
        <authorList>
            <person name="Hensen N."/>
            <person name="Bonometti L."/>
            <person name="Westerberg I."/>
            <person name="Brannstrom I.O."/>
            <person name="Guillou S."/>
            <person name="Cros-Aarteil S."/>
            <person name="Calhoun S."/>
            <person name="Haridas S."/>
            <person name="Kuo A."/>
            <person name="Mondo S."/>
            <person name="Pangilinan J."/>
            <person name="Riley R."/>
            <person name="LaButti K."/>
            <person name="Andreopoulos B."/>
            <person name="Lipzen A."/>
            <person name="Chen C."/>
            <person name="Yan M."/>
            <person name="Daum C."/>
            <person name="Ng V."/>
            <person name="Clum A."/>
            <person name="Steindorff A."/>
            <person name="Ohm R.A."/>
            <person name="Martin F."/>
            <person name="Silar P."/>
            <person name="Natvig D.O."/>
            <person name="Lalanne C."/>
            <person name="Gautier V."/>
            <person name="Ament-Velasquez S.L."/>
            <person name="Kruys A."/>
            <person name="Hutchinson M.I."/>
            <person name="Powell A.J."/>
            <person name="Barry K."/>
            <person name="Miller A.N."/>
            <person name="Grigoriev I.V."/>
            <person name="Debuchy R."/>
            <person name="Gladieux P."/>
            <person name="Hiltunen Thoren M."/>
            <person name="Johannesson H."/>
        </authorList>
    </citation>
    <scope>NUCLEOTIDE SEQUENCE</scope>
    <source>
        <strain evidence="4">CBS 333.67</strain>
    </source>
</reference>
<gene>
    <name evidence="4" type="ORF">B0T15DRAFT_482623</name>
</gene>
<dbReference type="PANTHER" id="PTHR38795:SF1">
    <property type="entry name" value="DUF6604 DOMAIN-CONTAINING PROTEIN"/>
    <property type="match status" value="1"/>
</dbReference>
<evidence type="ECO:0000256" key="1">
    <source>
        <dbReference type="SAM" id="MobiDB-lite"/>
    </source>
</evidence>
<evidence type="ECO:0000313" key="5">
    <source>
        <dbReference type="Proteomes" id="UP001273166"/>
    </source>
</evidence>